<name>A0A0V1MP94_9BILA</name>
<comment type="caution">
    <text evidence="1">The sequence shown here is derived from an EMBL/GenBank/DDBJ whole genome shotgun (WGS) entry which is preliminary data.</text>
</comment>
<dbReference type="EMBL" id="JYDO01000061">
    <property type="protein sequence ID" value="KRZ73595.1"/>
    <property type="molecule type" value="Genomic_DNA"/>
</dbReference>
<evidence type="ECO:0000313" key="2">
    <source>
        <dbReference type="Proteomes" id="UP000054843"/>
    </source>
</evidence>
<organism evidence="1 2">
    <name type="scientific">Trichinella papuae</name>
    <dbReference type="NCBI Taxonomy" id="268474"/>
    <lineage>
        <taxon>Eukaryota</taxon>
        <taxon>Metazoa</taxon>
        <taxon>Ecdysozoa</taxon>
        <taxon>Nematoda</taxon>
        <taxon>Enoplea</taxon>
        <taxon>Dorylaimia</taxon>
        <taxon>Trichinellida</taxon>
        <taxon>Trichinellidae</taxon>
        <taxon>Trichinella</taxon>
    </lineage>
</organism>
<dbReference type="Proteomes" id="UP000054843">
    <property type="component" value="Unassembled WGS sequence"/>
</dbReference>
<keyword evidence="2" id="KW-1185">Reference proteome</keyword>
<proteinExistence type="predicted"/>
<accession>A0A0V1MP94</accession>
<gene>
    <name evidence="1" type="ORF">T10_12565</name>
</gene>
<reference evidence="1 2" key="1">
    <citation type="submission" date="2015-01" db="EMBL/GenBank/DDBJ databases">
        <title>Evolution of Trichinella species and genotypes.</title>
        <authorList>
            <person name="Korhonen P.K."/>
            <person name="Edoardo P."/>
            <person name="Giuseppe L.R."/>
            <person name="Gasser R.B."/>
        </authorList>
    </citation>
    <scope>NUCLEOTIDE SEQUENCE [LARGE SCALE GENOMIC DNA]</scope>
    <source>
        <strain evidence="1">ISS1980</strain>
    </source>
</reference>
<evidence type="ECO:0000313" key="1">
    <source>
        <dbReference type="EMBL" id="KRZ73595.1"/>
    </source>
</evidence>
<protein>
    <submittedName>
        <fullName evidence="1">Uncharacterized protein</fullName>
    </submittedName>
</protein>
<dbReference type="AlphaFoldDB" id="A0A0V1MP94"/>
<sequence>MHTCMCVWDSGSQTVNRDPLVGRGFRGKELFNTLDSFVKDKAPNCTEYMRWRLYSRCLGIVSYAQNDRSESAFREKLLFKKWVAVDKTLTTTTDIG</sequence>